<name>A0A2N8TEX0_9ACTN</name>
<accession>A0A2N8TEX0</accession>
<dbReference type="EMBL" id="POUC01000443">
    <property type="protein sequence ID" value="PNG17514.1"/>
    <property type="molecule type" value="Genomic_DNA"/>
</dbReference>
<dbReference type="PANTHER" id="PTHR38445:SF9">
    <property type="entry name" value="HTH-TYPE TRANSCRIPTIONAL REPRESSOR YTRA"/>
    <property type="match status" value="1"/>
</dbReference>
<evidence type="ECO:0000313" key="5">
    <source>
        <dbReference type="EMBL" id="PNG17514.1"/>
    </source>
</evidence>
<gene>
    <name evidence="5" type="ORF">C1J00_36155</name>
</gene>
<organism evidence="5 6">
    <name type="scientific">Streptomyces cahuitamycinicus</name>
    <dbReference type="NCBI Taxonomy" id="2070367"/>
    <lineage>
        <taxon>Bacteria</taxon>
        <taxon>Bacillati</taxon>
        <taxon>Actinomycetota</taxon>
        <taxon>Actinomycetes</taxon>
        <taxon>Kitasatosporales</taxon>
        <taxon>Streptomycetaceae</taxon>
        <taxon>Streptomyces</taxon>
    </lineage>
</organism>
<dbReference type="GO" id="GO:0003700">
    <property type="term" value="F:DNA-binding transcription factor activity"/>
    <property type="evidence" value="ECO:0007669"/>
    <property type="project" value="InterPro"/>
</dbReference>
<dbReference type="PANTHER" id="PTHR38445">
    <property type="entry name" value="HTH-TYPE TRANSCRIPTIONAL REPRESSOR YTRA"/>
    <property type="match status" value="1"/>
</dbReference>
<dbReference type="SMART" id="SM00345">
    <property type="entry name" value="HTH_GNTR"/>
    <property type="match status" value="1"/>
</dbReference>
<keyword evidence="2" id="KW-0238">DNA-binding</keyword>
<feature type="domain" description="HTH gntR-type" evidence="4">
    <location>
        <begin position="24"/>
        <end position="92"/>
    </location>
</feature>
<dbReference type="InterPro" id="IPR036390">
    <property type="entry name" value="WH_DNA-bd_sf"/>
</dbReference>
<dbReference type="CDD" id="cd07377">
    <property type="entry name" value="WHTH_GntR"/>
    <property type="match status" value="1"/>
</dbReference>
<reference evidence="5 6" key="1">
    <citation type="submission" date="2018-01" db="EMBL/GenBank/DDBJ databases">
        <title>Draft genome sequence of Streptomyces sp. 13K301.</title>
        <authorList>
            <person name="Sahin N."/>
            <person name="Saygin H."/>
            <person name="Ay H."/>
        </authorList>
    </citation>
    <scope>NUCLEOTIDE SEQUENCE [LARGE SCALE GENOMIC DNA]</scope>
    <source>
        <strain evidence="5 6">13K301</strain>
    </source>
</reference>
<comment type="caution">
    <text evidence="5">The sequence shown here is derived from an EMBL/GenBank/DDBJ whole genome shotgun (WGS) entry which is preliminary data.</text>
</comment>
<dbReference type="Gene3D" id="1.10.10.10">
    <property type="entry name" value="Winged helix-like DNA-binding domain superfamily/Winged helix DNA-binding domain"/>
    <property type="match status" value="1"/>
</dbReference>
<sequence>MPLIFRRVRDNRAVTLKIDIDDSAPPYEQVRARISEQARSGALPVGYRLPTVRGLAESLGLAANTVAKAYRALEADGVIETRGRNGTFVAAAGSAADRELASAAQAYVERARRLGLGEDVALAAVRDALRAAYGE</sequence>
<dbReference type="SUPFAM" id="SSF46785">
    <property type="entry name" value="Winged helix' DNA-binding domain"/>
    <property type="match status" value="1"/>
</dbReference>
<keyword evidence="3" id="KW-0804">Transcription</keyword>
<evidence type="ECO:0000256" key="2">
    <source>
        <dbReference type="ARBA" id="ARBA00023125"/>
    </source>
</evidence>
<dbReference type="InterPro" id="IPR036388">
    <property type="entry name" value="WH-like_DNA-bd_sf"/>
</dbReference>
<evidence type="ECO:0000313" key="6">
    <source>
        <dbReference type="Proteomes" id="UP000235943"/>
    </source>
</evidence>
<evidence type="ECO:0000259" key="4">
    <source>
        <dbReference type="PROSITE" id="PS50949"/>
    </source>
</evidence>
<dbReference type="AlphaFoldDB" id="A0A2N8TEX0"/>
<keyword evidence="1" id="KW-0805">Transcription regulation</keyword>
<proteinExistence type="predicted"/>
<dbReference type="OrthoDB" id="4307011at2"/>
<protein>
    <submittedName>
        <fullName evidence="5">GntR family transcriptional regulator</fullName>
    </submittedName>
</protein>
<dbReference type="PROSITE" id="PS50949">
    <property type="entry name" value="HTH_GNTR"/>
    <property type="match status" value="1"/>
</dbReference>
<evidence type="ECO:0000256" key="3">
    <source>
        <dbReference type="ARBA" id="ARBA00023163"/>
    </source>
</evidence>
<dbReference type="Pfam" id="PF00392">
    <property type="entry name" value="GntR"/>
    <property type="match status" value="1"/>
</dbReference>
<dbReference type="GO" id="GO:0003677">
    <property type="term" value="F:DNA binding"/>
    <property type="evidence" value="ECO:0007669"/>
    <property type="project" value="UniProtKB-KW"/>
</dbReference>
<evidence type="ECO:0000256" key="1">
    <source>
        <dbReference type="ARBA" id="ARBA00023015"/>
    </source>
</evidence>
<keyword evidence="6" id="KW-1185">Reference proteome</keyword>
<dbReference type="InterPro" id="IPR000524">
    <property type="entry name" value="Tscrpt_reg_HTH_GntR"/>
</dbReference>
<dbReference type="Proteomes" id="UP000235943">
    <property type="component" value="Unassembled WGS sequence"/>
</dbReference>